<feature type="region of interest" description="Disordered" evidence="5">
    <location>
        <begin position="1"/>
        <end position="27"/>
    </location>
</feature>
<dbReference type="GO" id="GO:0022857">
    <property type="term" value="F:transmembrane transporter activity"/>
    <property type="evidence" value="ECO:0007669"/>
    <property type="project" value="InterPro"/>
</dbReference>
<evidence type="ECO:0000259" key="7">
    <source>
        <dbReference type="PROSITE" id="PS50850"/>
    </source>
</evidence>
<sequence>MQDGTRRTKAAAVAAAEAPEAANDDESPAAAVSVAELDFDKQQRRLKTPWGYTKYDHTDYDRTLVTDLDVVCDNEWLVTTASTFFYVGSLIGNLIFGRIADRMGRRTAFFIIIGCQVTLSTLTAFSSSYAMYTVLRTLVGLTFPADFQIPFILAMEMMGPSARTYAGMVICIFFAAAMAILAVLSYLLRDWFKLTLITSAPFFILFAYWWIIPESPRWLLTQNRIEEAEEIVQKMAKVNKVPIPPGYLKSMVSVHSNHHNALNSAEESSGSPTLSKNTRTLKTTIPNDSPVALIRGYPNIRKKFVIIMVAWLSNAVVYNGLSYNSSNLGVSPALAFFIGATVEIPSYIVHWYAMDSFGRRWVLSITMILGGISCLLCMFVPEANVWTVVSLAMITKFCIAGSFAVIYVFAGELLPTVNRHHRVLPLLVFGALSLVGGILAIFLPETLNAHLPQTLEEGEEFGKKFKMWSLPSRLSVRHNKRTLSHPEVHFKFLETHHQDISQGSASGLSLPLCNSNLEDSVL</sequence>
<feature type="transmembrane region" description="Helical" evidence="6">
    <location>
        <begin position="304"/>
        <end position="321"/>
    </location>
</feature>
<dbReference type="Pfam" id="PF00083">
    <property type="entry name" value="Sugar_tr"/>
    <property type="match status" value="1"/>
</dbReference>
<reference evidence="8" key="1">
    <citation type="submission" date="2020-11" db="EMBL/GenBank/DDBJ databases">
        <authorList>
            <person name="Tran Van P."/>
        </authorList>
    </citation>
    <scope>NUCLEOTIDE SEQUENCE</scope>
</reference>
<evidence type="ECO:0000256" key="1">
    <source>
        <dbReference type="ARBA" id="ARBA00004141"/>
    </source>
</evidence>
<keyword evidence="9" id="KW-1185">Reference proteome</keyword>
<feature type="transmembrane region" description="Helical" evidence="6">
    <location>
        <begin position="165"/>
        <end position="188"/>
    </location>
</feature>
<dbReference type="Gene3D" id="1.20.1250.20">
    <property type="entry name" value="MFS general substrate transporter like domains"/>
    <property type="match status" value="1"/>
</dbReference>
<keyword evidence="3 6" id="KW-1133">Transmembrane helix</keyword>
<dbReference type="GO" id="GO:0016020">
    <property type="term" value="C:membrane"/>
    <property type="evidence" value="ECO:0007669"/>
    <property type="project" value="UniProtKB-SubCell"/>
</dbReference>
<organism evidence="8">
    <name type="scientific">Notodromas monacha</name>
    <dbReference type="NCBI Taxonomy" id="399045"/>
    <lineage>
        <taxon>Eukaryota</taxon>
        <taxon>Metazoa</taxon>
        <taxon>Ecdysozoa</taxon>
        <taxon>Arthropoda</taxon>
        <taxon>Crustacea</taxon>
        <taxon>Oligostraca</taxon>
        <taxon>Ostracoda</taxon>
        <taxon>Podocopa</taxon>
        <taxon>Podocopida</taxon>
        <taxon>Cypridocopina</taxon>
        <taxon>Cypridoidea</taxon>
        <taxon>Cyprididae</taxon>
        <taxon>Notodromas</taxon>
    </lineage>
</organism>
<dbReference type="AlphaFoldDB" id="A0A7R9GID4"/>
<feature type="transmembrane region" description="Helical" evidence="6">
    <location>
        <begin position="333"/>
        <end position="354"/>
    </location>
</feature>
<dbReference type="EMBL" id="CAJPEX010005679">
    <property type="protein sequence ID" value="CAG0923742.1"/>
    <property type="molecule type" value="Genomic_DNA"/>
</dbReference>
<evidence type="ECO:0000256" key="3">
    <source>
        <dbReference type="ARBA" id="ARBA00022989"/>
    </source>
</evidence>
<evidence type="ECO:0000313" key="8">
    <source>
        <dbReference type="EMBL" id="CAD7283590.1"/>
    </source>
</evidence>
<feature type="transmembrane region" description="Helical" evidence="6">
    <location>
        <begin position="361"/>
        <end position="381"/>
    </location>
</feature>
<dbReference type="SUPFAM" id="SSF103473">
    <property type="entry name" value="MFS general substrate transporter"/>
    <property type="match status" value="1"/>
</dbReference>
<name>A0A7R9GID4_9CRUS</name>
<evidence type="ECO:0000256" key="6">
    <source>
        <dbReference type="SAM" id="Phobius"/>
    </source>
</evidence>
<proteinExistence type="predicted"/>
<protein>
    <recommendedName>
        <fullName evidence="7">Major facilitator superfamily (MFS) profile domain-containing protein</fullName>
    </recommendedName>
</protein>
<dbReference type="EMBL" id="OA887716">
    <property type="protein sequence ID" value="CAD7283590.1"/>
    <property type="molecule type" value="Genomic_DNA"/>
</dbReference>
<dbReference type="InterPro" id="IPR005828">
    <property type="entry name" value="MFS_sugar_transport-like"/>
</dbReference>
<feature type="transmembrane region" description="Helical" evidence="6">
    <location>
        <begin position="387"/>
        <end position="411"/>
    </location>
</feature>
<dbReference type="CDD" id="cd17317">
    <property type="entry name" value="MFS_SLC22"/>
    <property type="match status" value="1"/>
</dbReference>
<dbReference type="PROSITE" id="PS50850">
    <property type="entry name" value="MFS"/>
    <property type="match status" value="1"/>
</dbReference>
<feature type="transmembrane region" description="Helical" evidence="6">
    <location>
        <begin position="108"/>
        <end position="127"/>
    </location>
</feature>
<evidence type="ECO:0000313" key="9">
    <source>
        <dbReference type="Proteomes" id="UP000678499"/>
    </source>
</evidence>
<keyword evidence="2 6" id="KW-0812">Transmembrane</keyword>
<keyword evidence="4 6" id="KW-0472">Membrane</keyword>
<dbReference type="InterPro" id="IPR020846">
    <property type="entry name" value="MFS_dom"/>
</dbReference>
<dbReference type="PANTHER" id="PTHR24064">
    <property type="entry name" value="SOLUTE CARRIER FAMILY 22 MEMBER"/>
    <property type="match status" value="1"/>
</dbReference>
<feature type="transmembrane region" description="Helical" evidence="6">
    <location>
        <begin position="76"/>
        <end position="96"/>
    </location>
</feature>
<feature type="domain" description="Major facilitator superfamily (MFS) profile" evidence="7">
    <location>
        <begin position="1"/>
        <end position="522"/>
    </location>
</feature>
<feature type="transmembrane region" description="Helical" evidence="6">
    <location>
        <begin position="423"/>
        <end position="443"/>
    </location>
</feature>
<evidence type="ECO:0000256" key="5">
    <source>
        <dbReference type="SAM" id="MobiDB-lite"/>
    </source>
</evidence>
<evidence type="ECO:0000256" key="4">
    <source>
        <dbReference type="ARBA" id="ARBA00023136"/>
    </source>
</evidence>
<dbReference type="OrthoDB" id="2544694at2759"/>
<comment type="subcellular location">
    <subcellularLocation>
        <location evidence="1">Membrane</location>
        <topology evidence="1">Multi-pass membrane protein</topology>
    </subcellularLocation>
</comment>
<dbReference type="InterPro" id="IPR036259">
    <property type="entry name" value="MFS_trans_sf"/>
</dbReference>
<evidence type="ECO:0000256" key="2">
    <source>
        <dbReference type="ARBA" id="ARBA00022692"/>
    </source>
</evidence>
<feature type="region of interest" description="Disordered" evidence="5">
    <location>
        <begin position="262"/>
        <end position="281"/>
    </location>
</feature>
<dbReference type="Proteomes" id="UP000678499">
    <property type="component" value="Unassembled WGS sequence"/>
</dbReference>
<gene>
    <name evidence="8" type="ORF">NMOB1V02_LOCUS11203</name>
</gene>
<accession>A0A7R9GID4</accession>
<feature type="transmembrane region" description="Helical" evidence="6">
    <location>
        <begin position="194"/>
        <end position="212"/>
    </location>
</feature>
<feature type="compositionally biased region" description="Low complexity" evidence="5">
    <location>
        <begin position="10"/>
        <end position="21"/>
    </location>
</feature>